<gene>
    <name evidence="6" type="ORF">H0921_07995</name>
</gene>
<dbReference type="GO" id="GO:0020037">
    <property type="term" value="F:heme binding"/>
    <property type="evidence" value="ECO:0007669"/>
    <property type="project" value="InterPro"/>
</dbReference>
<dbReference type="EMBL" id="JACEFB010000004">
    <property type="protein sequence ID" value="MBA2226102.1"/>
    <property type="molecule type" value="Genomic_DNA"/>
</dbReference>
<keyword evidence="1 4" id="KW-0349">Heme</keyword>
<dbReference type="PROSITE" id="PS51007">
    <property type="entry name" value="CYTC"/>
    <property type="match status" value="1"/>
</dbReference>
<name>A0A7V9ABU2_9BACT</name>
<evidence type="ECO:0000256" key="4">
    <source>
        <dbReference type="PROSITE-ProRule" id="PRU00433"/>
    </source>
</evidence>
<dbReference type="GO" id="GO:0046872">
    <property type="term" value="F:metal ion binding"/>
    <property type="evidence" value="ECO:0007669"/>
    <property type="project" value="UniProtKB-KW"/>
</dbReference>
<dbReference type="GO" id="GO:0009055">
    <property type="term" value="F:electron transfer activity"/>
    <property type="evidence" value="ECO:0007669"/>
    <property type="project" value="InterPro"/>
</dbReference>
<organism evidence="6 7">
    <name type="scientific">Thermogemmata fonticola</name>
    <dbReference type="NCBI Taxonomy" id="2755323"/>
    <lineage>
        <taxon>Bacteria</taxon>
        <taxon>Pseudomonadati</taxon>
        <taxon>Planctomycetota</taxon>
        <taxon>Planctomycetia</taxon>
        <taxon>Gemmatales</taxon>
        <taxon>Gemmataceae</taxon>
        <taxon>Thermogemmata</taxon>
    </lineage>
</organism>
<dbReference type="InterPro" id="IPR009056">
    <property type="entry name" value="Cyt_c-like_dom"/>
</dbReference>
<comment type="caution">
    <text evidence="6">The sequence shown here is derived from an EMBL/GenBank/DDBJ whole genome shotgun (WGS) entry which is preliminary data.</text>
</comment>
<dbReference type="AlphaFoldDB" id="A0A7V9ABU2"/>
<protein>
    <submittedName>
        <fullName evidence="6">Cytochrome c</fullName>
    </submittedName>
</protein>
<dbReference type="RefSeq" id="WP_194537528.1">
    <property type="nucleotide sequence ID" value="NZ_JACEFB010000004.1"/>
</dbReference>
<dbReference type="Gene3D" id="1.10.760.10">
    <property type="entry name" value="Cytochrome c-like domain"/>
    <property type="match status" value="1"/>
</dbReference>
<dbReference type="PANTHER" id="PTHR40394:SF2">
    <property type="entry name" value="QUINOL:CYTOCHROME C OXIDOREDUCTASE MEMBRANE PROTEIN"/>
    <property type="match status" value="1"/>
</dbReference>
<feature type="domain" description="Cytochrome c" evidence="5">
    <location>
        <begin position="145"/>
        <end position="260"/>
    </location>
</feature>
<dbReference type="PANTHER" id="PTHR40394">
    <property type="entry name" value="LIPOPROTEIN-RELATED"/>
    <property type="match status" value="1"/>
</dbReference>
<keyword evidence="3 4" id="KW-0408">Iron</keyword>
<accession>A0A7V9ABU2</accession>
<evidence type="ECO:0000313" key="7">
    <source>
        <dbReference type="Proteomes" id="UP000542342"/>
    </source>
</evidence>
<evidence type="ECO:0000256" key="3">
    <source>
        <dbReference type="ARBA" id="ARBA00023004"/>
    </source>
</evidence>
<evidence type="ECO:0000256" key="2">
    <source>
        <dbReference type="ARBA" id="ARBA00022723"/>
    </source>
</evidence>
<dbReference type="Pfam" id="PF13442">
    <property type="entry name" value="Cytochrome_CBB3"/>
    <property type="match status" value="1"/>
</dbReference>
<dbReference type="SUPFAM" id="SSF46626">
    <property type="entry name" value="Cytochrome c"/>
    <property type="match status" value="1"/>
</dbReference>
<sequence length="284" mass="32078">MTPLLPLLDRFAARLRRLPRSGLLLLAACAWASLSSGCRQKMADQPYYRPYEPSDFFADGRSARPLERGVIHRAQYLETDPIATGLTLEEWQRAYALAANPTVDLKTPTPIENRDLAVGAPRFDPRDKDKPKVYVEEFPFPLTEADLRRGQERYTIYCAVCHGPLGNGQGKIWERGYLTPTSFHTEKVSPQEIDVPNPSDIPLGYSRGYALWGIKIPLREAPIGYYFEVITKGYGGMPSYAAQIAPADRWRIIAYIRVLQWSQRLPADWLPPDVRSQLDAGGQK</sequence>
<keyword evidence="2 4" id="KW-0479">Metal-binding</keyword>
<keyword evidence="7" id="KW-1185">Reference proteome</keyword>
<evidence type="ECO:0000256" key="1">
    <source>
        <dbReference type="ARBA" id="ARBA00022617"/>
    </source>
</evidence>
<evidence type="ECO:0000259" key="5">
    <source>
        <dbReference type="PROSITE" id="PS51007"/>
    </source>
</evidence>
<reference evidence="6 7" key="1">
    <citation type="submission" date="2020-07" db="EMBL/GenBank/DDBJ databases">
        <title>Thermogemmata thermophila gen. nov., sp. nov., a novel moderate thermophilic planctomycete from a Kamchatka hot spring.</title>
        <authorList>
            <person name="Elcheninov A.G."/>
            <person name="Podosokorskaya O.A."/>
            <person name="Kovaleva O.L."/>
            <person name="Novikov A."/>
            <person name="Bonch-Osmolovskaya E.A."/>
            <person name="Toshchakov S.V."/>
            <person name="Kublanov I.V."/>
        </authorList>
    </citation>
    <scope>NUCLEOTIDE SEQUENCE [LARGE SCALE GENOMIC DNA]</scope>
    <source>
        <strain evidence="6 7">2918</strain>
    </source>
</reference>
<proteinExistence type="predicted"/>
<dbReference type="Proteomes" id="UP000542342">
    <property type="component" value="Unassembled WGS sequence"/>
</dbReference>
<dbReference type="InterPro" id="IPR036909">
    <property type="entry name" value="Cyt_c-like_dom_sf"/>
</dbReference>
<evidence type="ECO:0000313" key="6">
    <source>
        <dbReference type="EMBL" id="MBA2226102.1"/>
    </source>
</evidence>